<feature type="domain" description="Peptidase M15C" evidence="2">
    <location>
        <begin position="204"/>
        <end position="282"/>
    </location>
</feature>
<dbReference type="Gene3D" id="3.30.1380.10">
    <property type="match status" value="1"/>
</dbReference>
<evidence type="ECO:0000259" key="2">
    <source>
        <dbReference type="Pfam" id="PF13539"/>
    </source>
</evidence>
<dbReference type="Proteomes" id="UP000502035">
    <property type="component" value="Chromosome"/>
</dbReference>
<dbReference type="InterPro" id="IPR039561">
    <property type="entry name" value="Peptidase_M15C"/>
</dbReference>
<dbReference type="Pfam" id="PF13539">
    <property type="entry name" value="Peptidase_M15_4"/>
    <property type="match status" value="1"/>
</dbReference>
<evidence type="ECO:0000313" key="4">
    <source>
        <dbReference type="Proteomes" id="UP000502035"/>
    </source>
</evidence>
<name>A0A6G7YKI7_9ACTN</name>
<protein>
    <submittedName>
        <fullName evidence="3">M15 family metallopeptidase</fullName>
    </submittedName>
</protein>
<keyword evidence="4" id="KW-1185">Reference proteome</keyword>
<organism evidence="3 4">
    <name type="scientific">Nocardioides piscis</name>
    <dbReference type="NCBI Taxonomy" id="2714938"/>
    <lineage>
        <taxon>Bacteria</taxon>
        <taxon>Bacillati</taxon>
        <taxon>Actinomycetota</taxon>
        <taxon>Actinomycetes</taxon>
        <taxon>Propionibacteriales</taxon>
        <taxon>Nocardioidaceae</taxon>
        <taxon>Nocardioides</taxon>
    </lineage>
</organism>
<evidence type="ECO:0000256" key="1">
    <source>
        <dbReference type="SAM" id="MobiDB-lite"/>
    </source>
</evidence>
<reference evidence="3 4" key="1">
    <citation type="submission" date="2020-03" db="EMBL/GenBank/DDBJ databases">
        <title>Nocardioides sp. nov., isolated from fish.</title>
        <authorList>
            <person name="Hyun D.-W."/>
            <person name="Bae J.-W."/>
        </authorList>
    </citation>
    <scope>NUCLEOTIDE SEQUENCE [LARGE SCALE GENOMIC DNA]</scope>
    <source>
        <strain evidence="3 4">HDW12A</strain>
    </source>
</reference>
<dbReference type="GO" id="GO:0008233">
    <property type="term" value="F:peptidase activity"/>
    <property type="evidence" value="ECO:0007669"/>
    <property type="project" value="InterPro"/>
</dbReference>
<dbReference type="EMBL" id="CP049866">
    <property type="protein sequence ID" value="QIK77248.1"/>
    <property type="molecule type" value="Genomic_DNA"/>
</dbReference>
<dbReference type="InterPro" id="IPR009045">
    <property type="entry name" value="Zn_M74/Hedgehog-like"/>
</dbReference>
<dbReference type="KEGG" id="npi:G7071_04495"/>
<dbReference type="AlphaFoldDB" id="A0A6G7YKI7"/>
<proteinExistence type="predicted"/>
<evidence type="ECO:0000313" key="3">
    <source>
        <dbReference type="EMBL" id="QIK77248.1"/>
    </source>
</evidence>
<feature type="region of interest" description="Disordered" evidence="1">
    <location>
        <begin position="6"/>
        <end position="80"/>
    </location>
</feature>
<gene>
    <name evidence="3" type="ORF">G7071_04495</name>
</gene>
<sequence>MAVALLAGCGAAQTDPPSPLAEPTGSAVEDGRRPLTRPGAPGTLVEPATGLGSRPPAWLGTRELPRTSSGYGEVRPTPPALRNRRFTLPDTVPMLGGKGFAAKVVSPAPGRVIARSTWKPGCPVGPGDLAWVRLAFWGFDAQRHTGELLVHRTVARDIVEVFGTLYRQRFPQEQVVIVRSYDPDAPPTGDGNGTGAFVCRPSTGATYFSQHAHGLAIDLNTFQNPYAKGEVVLPELASAYLRRDRVRAGMIVPSGPVVEAFARIGWEWGGDWQQSLDYQHFSQNGR</sequence>
<accession>A0A6G7YKI7</accession>
<dbReference type="SUPFAM" id="SSF55166">
    <property type="entry name" value="Hedgehog/DD-peptidase"/>
    <property type="match status" value="1"/>
</dbReference>